<dbReference type="PANTHER" id="PTHR30482">
    <property type="entry name" value="HIGH-AFFINITY BRANCHED-CHAIN AMINO ACID TRANSPORT SYSTEM PERMEASE"/>
    <property type="match status" value="1"/>
</dbReference>
<keyword evidence="8" id="KW-1185">Reference proteome</keyword>
<feature type="transmembrane region" description="Helical" evidence="6">
    <location>
        <begin position="196"/>
        <end position="214"/>
    </location>
</feature>
<feature type="transmembrane region" description="Helical" evidence="6">
    <location>
        <begin position="281"/>
        <end position="306"/>
    </location>
</feature>
<dbReference type="Pfam" id="PF02653">
    <property type="entry name" value="BPD_transp_2"/>
    <property type="match status" value="1"/>
</dbReference>
<feature type="transmembrane region" description="Helical" evidence="6">
    <location>
        <begin position="114"/>
        <end position="137"/>
    </location>
</feature>
<evidence type="ECO:0000313" key="7">
    <source>
        <dbReference type="EMBL" id="MBB5348531.1"/>
    </source>
</evidence>
<gene>
    <name evidence="7" type="ORF">HNQ81_002267</name>
</gene>
<protein>
    <submittedName>
        <fullName evidence="7">Branched-chain amino acid transport system permease protein</fullName>
    </submittedName>
</protein>
<dbReference type="CDD" id="cd06581">
    <property type="entry name" value="TM_PBP1_LivM_like"/>
    <property type="match status" value="1"/>
</dbReference>
<feature type="transmembrane region" description="Helical" evidence="6">
    <location>
        <begin position="38"/>
        <end position="55"/>
    </location>
</feature>
<keyword evidence="3 6" id="KW-0812">Transmembrane</keyword>
<reference evidence="7 8" key="1">
    <citation type="submission" date="2020-08" db="EMBL/GenBank/DDBJ databases">
        <title>Genomic Encyclopedia of Type Strains, Phase IV (KMG-IV): sequencing the most valuable type-strain genomes for metagenomic binning, comparative biology and taxonomic classification.</title>
        <authorList>
            <person name="Goeker M."/>
        </authorList>
    </citation>
    <scope>NUCLEOTIDE SEQUENCE [LARGE SCALE GENOMIC DNA]</scope>
    <source>
        <strain evidence="7 8">DSM 28570</strain>
    </source>
</reference>
<dbReference type="GO" id="GO:0005886">
    <property type="term" value="C:plasma membrane"/>
    <property type="evidence" value="ECO:0007669"/>
    <property type="project" value="UniProtKB-SubCell"/>
</dbReference>
<comment type="caution">
    <text evidence="7">The sequence shown here is derived from an EMBL/GenBank/DDBJ whole genome shotgun (WGS) entry which is preliminary data.</text>
</comment>
<feature type="transmembrane region" description="Helical" evidence="6">
    <location>
        <begin position="144"/>
        <end position="165"/>
    </location>
</feature>
<accession>A0A840V671</accession>
<evidence type="ECO:0000256" key="4">
    <source>
        <dbReference type="ARBA" id="ARBA00022989"/>
    </source>
</evidence>
<evidence type="ECO:0000313" key="8">
    <source>
        <dbReference type="Proteomes" id="UP000539642"/>
    </source>
</evidence>
<dbReference type="PANTHER" id="PTHR30482:SF18">
    <property type="entry name" value="BRANCHED AMINO ACID TRANSPORT SYSTEM PERMEASE"/>
    <property type="match status" value="1"/>
</dbReference>
<organism evidence="7 8">
    <name type="scientific">Desulfoprunum benzoelyticum</name>
    <dbReference type="NCBI Taxonomy" id="1506996"/>
    <lineage>
        <taxon>Bacteria</taxon>
        <taxon>Pseudomonadati</taxon>
        <taxon>Thermodesulfobacteriota</taxon>
        <taxon>Desulfobulbia</taxon>
        <taxon>Desulfobulbales</taxon>
        <taxon>Desulfobulbaceae</taxon>
        <taxon>Desulfoprunum</taxon>
    </lineage>
</organism>
<comment type="subcellular location">
    <subcellularLocation>
        <location evidence="1">Cell membrane</location>
        <topology evidence="1">Multi-pass membrane protein</topology>
    </subcellularLocation>
</comment>
<proteinExistence type="predicted"/>
<evidence type="ECO:0000256" key="2">
    <source>
        <dbReference type="ARBA" id="ARBA00022475"/>
    </source>
</evidence>
<evidence type="ECO:0000256" key="6">
    <source>
        <dbReference type="SAM" id="Phobius"/>
    </source>
</evidence>
<feature type="transmembrane region" description="Helical" evidence="6">
    <location>
        <begin position="318"/>
        <end position="338"/>
    </location>
</feature>
<name>A0A840V671_9BACT</name>
<keyword evidence="5 6" id="KW-0472">Membrane</keyword>
<dbReference type="Proteomes" id="UP000539642">
    <property type="component" value="Unassembled WGS sequence"/>
</dbReference>
<evidence type="ECO:0000256" key="5">
    <source>
        <dbReference type="ARBA" id="ARBA00023136"/>
    </source>
</evidence>
<dbReference type="RefSeq" id="WP_337833443.1">
    <property type="nucleotide sequence ID" value="NZ_JACHEO010000012.1"/>
</dbReference>
<dbReference type="InterPro" id="IPR043428">
    <property type="entry name" value="LivM-like"/>
</dbReference>
<dbReference type="AlphaFoldDB" id="A0A840V671"/>
<feature type="transmembrane region" description="Helical" evidence="6">
    <location>
        <begin position="244"/>
        <end position="261"/>
    </location>
</feature>
<keyword evidence="4 6" id="KW-1133">Transmembrane helix</keyword>
<dbReference type="InterPro" id="IPR001851">
    <property type="entry name" value="ABC_transp_permease"/>
</dbReference>
<keyword evidence="2" id="KW-1003">Cell membrane</keyword>
<evidence type="ECO:0000256" key="1">
    <source>
        <dbReference type="ARBA" id="ARBA00004651"/>
    </source>
</evidence>
<dbReference type="GO" id="GO:0015658">
    <property type="term" value="F:branched-chain amino acid transmembrane transporter activity"/>
    <property type="evidence" value="ECO:0007669"/>
    <property type="project" value="InterPro"/>
</dbReference>
<dbReference type="EMBL" id="JACHEO010000012">
    <property type="protein sequence ID" value="MBB5348531.1"/>
    <property type="molecule type" value="Genomic_DNA"/>
</dbReference>
<sequence>MKWRNLALLPLFAVIVLVQVLCSATDSIYYLTQLTMSAYYSLLIIGLCVLMGYAGQISMGHAGFFAIGGYLSAALTTRSLVAFQDHTLVRLLHAAGCLSAGQDIYGEPMLVVTPWAACVIAVLTAAVVALLLGIPVLKLKGHYLAMATLGFGIIIYRIVLASSYFGEADGISGVPGFTLLPGLSVNGEFSSRVENYYIAWGVLLLGMLLLRNLINSRAGRALRAIHGSIEAADAVGVDTARFKVYTFVLSAVFAALAGVLLTHYNGGIGPSEAGIMKSVRYVAIVAVGGMANLWGALIMGVVLNFLSLRGLFGSYDDAVFGLILILIMLFAPGGILTLRLGGLWERLRPKAKSGKEGAS</sequence>
<evidence type="ECO:0000256" key="3">
    <source>
        <dbReference type="ARBA" id="ARBA00022692"/>
    </source>
</evidence>
<feature type="transmembrane region" description="Helical" evidence="6">
    <location>
        <begin position="62"/>
        <end position="83"/>
    </location>
</feature>